<comment type="caution">
    <text evidence="7">Lacks conserved residue(s) required for the propagation of feature annotation.</text>
</comment>
<dbReference type="STRING" id="46731.A0A3M6UGP5"/>
<evidence type="ECO:0000256" key="3">
    <source>
        <dbReference type="ARBA" id="ARBA00022692"/>
    </source>
</evidence>
<evidence type="ECO:0000256" key="1">
    <source>
        <dbReference type="ARBA" id="ARBA00004477"/>
    </source>
</evidence>
<feature type="domain" description="Lipase maturation factor 1/2 N-terminal" evidence="8">
    <location>
        <begin position="166"/>
        <end position="324"/>
    </location>
</feature>
<keyword evidence="6 7" id="KW-0472">Membrane</keyword>
<accession>A0A3M6UGP5</accession>
<feature type="transmembrane region" description="Helical" evidence="7">
    <location>
        <begin position="52"/>
        <end position="74"/>
    </location>
</feature>
<evidence type="ECO:0000256" key="2">
    <source>
        <dbReference type="ARBA" id="ARBA00005512"/>
    </source>
</evidence>
<comment type="function">
    <text evidence="7">Involved in the maturation of specific proteins in the endoplasmic reticulum.</text>
</comment>
<dbReference type="EMBL" id="RCHS01001596">
    <property type="protein sequence ID" value="RMX52674.1"/>
    <property type="molecule type" value="Genomic_DNA"/>
</dbReference>
<evidence type="ECO:0000313" key="11">
    <source>
        <dbReference type="Proteomes" id="UP000275408"/>
    </source>
</evidence>
<keyword evidence="3 7" id="KW-0812">Transmembrane</keyword>
<feature type="transmembrane region" description="Helical" evidence="7">
    <location>
        <begin position="361"/>
        <end position="382"/>
    </location>
</feature>
<keyword evidence="4 7" id="KW-0256">Endoplasmic reticulum</keyword>
<dbReference type="Proteomes" id="UP000275408">
    <property type="component" value="Unassembled WGS sequence"/>
</dbReference>
<sequence length="574" mass="66556">MELLEGLRQRKGSVNGGKGAKKVEEIKSCDQKDFKEVSAEARRTDLEPGTYWLTRIVFLRSLGFIYFVAFAVALNQNKQLLGKNGLLPSDLYLKKIDEHFDDAGWTKVLHVPTLLLFTDKTKIDEHLDILAYTGMTHPPIRMCKHDYYGLTVGSLSFYCQHWAKMVSWESQLLETGFLAIFLCPVFKLQQVSSYTPTPLVVVWGYRWLIFRIMIGAGLIKIRGDQCWRDLTCMNYHYETQPVPNPISYFMHQSPEIFHKCETLVNHFVELVVPFFIFLTRRFRIWCGILQILFQVILIISGNLSFLNWLTILPSLLCFDDKSLAFLFSSSSAKREVIRIQYLQKTDATASKPTWGLCVRRVFELMLGVVLAYLSIPVVQNLLSSRQAMNTSFDSFRIVNTYGAFGSVTKERTEVIFQGTRNLTVIPDEWGGIWEEYQFKCKPGDPRRRPCLISPYHYRLDWLMWFAAFQNFQYNPWLIHLAAKLLVNDEQATSLIAHNPFSNGTPPLVIRGERYLYKFTRIGSKEARSGLWWKRTRVGPYFPPLEITSRAVRDYLKSHGWRVPKLKKTNNAPRT</sequence>
<evidence type="ECO:0000259" key="9">
    <source>
        <dbReference type="Pfam" id="PF25179"/>
    </source>
</evidence>
<organism evidence="10 11">
    <name type="scientific">Pocillopora damicornis</name>
    <name type="common">Cauliflower coral</name>
    <name type="synonym">Millepora damicornis</name>
    <dbReference type="NCBI Taxonomy" id="46731"/>
    <lineage>
        <taxon>Eukaryota</taxon>
        <taxon>Metazoa</taxon>
        <taxon>Cnidaria</taxon>
        <taxon>Anthozoa</taxon>
        <taxon>Hexacorallia</taxon>
        <taxon>Scleractinia</taxon>
        <taxon>Astrocoeniina</taxon>
        <taxon>Pocilloporidae</taxon>
        <taxon>Pocillopora</taxon>
    </lineage>
</organism>
<keyword evidence="5 7" id="KW-1133">Transmembrane helix</keyword>
<evidence type="ECO:0000313" key="10">
    <source>
        <dbReference type="EMBL" id="RMX52674.1"/>
    </source>
</evidence>
<gene>
    <name evidence="10" type="ORF">pdam_00004246</name>
</gene>
<dbReference type="GO" id="GO:0005789">
    <property type="term" value="C:endoplasmic reticulum membrane"/>
    <property type="evidence" value="ECO:0007669"/>
    <property type="project" value="UniProtKB-SubCell"/>
</dbReference>
<evidence type="ECO:0000256" key="4">
    <source>
        <dbReference type="ARBA" id="ARBA00022824"/>
    </source>
</evidence>
<keyword evidence="11" id="KW-1185">Reference proteome</keyword>
<evidence type="ECO:0000259" key="8">
    <source>
        <dbReference type="Pfam" id="PF06762"/>
    </source>
</evidence>
<evidence type="ECO:0000256" key="7">
    <source>
        <dbReference type="RuleBase" id="RU361229"/>
    </source>
</evidence>
<dbReference type="GO" id="GO:0051604">
    <property type="term" value="P:protein maturation"/>
    <property type="evidence" value="ECO:0007669"/>
    <property type="project" value="InterPro"/>
</dbReference>
<reference evidence="10 11" key="1">
    <citation type="journal article" date="2018" name="Sci. Rep.">
        <title>Comparative analysis of the Pocillopora damicornis genome highlights role of immune system in coral evolution.</title>
        <authorList>
            <person name="Cunning R."/>
            <person name="Bay R.A."/>
            <person name="Gillette P."/>
            <person name="Baker A.C."/>
            <person name="Traylor-Knowles N."/>
        </authorList>
    </citation>
    <scope>NUCLEOTIDE SEQUENCE [LARGE SCALE GENOMIC DNA]</scope>
    <source>
        <strain evidence="10">RSMAS</strain>
        <tissue evidence="10">Whole animal</tissue>
    </source>
</reference>
<dbReference type="Pfam" id="PF25179">
    <property type="entry name" value="LMF1_C"/>
    <property type="match status" value="1"/>
</dbReference>
<evidence type="ECO:0000256" key="6">
    <source>
        <dbReference type="ARBA" id="ARBA00023136"/>
    </source>
</evidence>
<proteinExistence type="inferred from homology"/>
<dbReference type="Pfam" id="PF06762">
    <property type="entry name" value="LMF1"/>
    <property type="match status" value="1"/>
</dbReference>
<dbReference type="AlphaFoldDB" id="A0A3M6UGP5"/>
<comment type="caution">
    <text evidence="10">The sequence shown here is derived from an EMBL/GenBank/DDBJ whole genome shotgun (WGS) entry which is preliminary data.</text>
</comment>
<dbReference type="PANTHER" id="PTHR14463:SF10">
    <property type="entry name" value="LIPASE MATURATION FACTOR 1"/>
    <property type="match status" value="1"/>
</dbReference>
<protein>
    <recommendedName>
        <fullName evidence="7">Lipase maturation factor</fullName>
    </recommendedName>
</protein>
<feature type="domain" description="Lipase maturation factor 1/2 C-terminal" evidence="9">
    <location>
        <begin position="397"/>
        <end position="542"/>
    </location>
</feature>
<comment type="subcellular location">
    <subcellularLocation>
        <location evidence="1 7">Endoplasmic reticulum membrane</location>
        <topology evidence="1 7">Multi-pass membrane protein</topology>
    </subcellularLocation>
</comment>
<dbReference type="InterPro" id="IPR009613">
    <property type="entry name" value="LMF"/>
</dbReference>
<dbReference type="InterPro" id="IPR057434">
    <property type="entry name" value="LMF1/2_N"/>
</dbReference>
<comment type="similarity">
    <text evidence="2 7">Belongs to the lipase maturation factor family.</text>
</comment>
<dbReference type="OrthoDB" id="434126at2759"/>
<feature type="transmembrane region" description="Helical" evidence="7">
    <location>
        <begin position="284"/>
        <end position="306"/>
    </location>
</feature>
<evidence type="ECO:0000256" key="5">
    <source>
        <dbReference type="ARBA" id="ARBA00022989"/>
    </source>
</evidence>
<dbReference type="PANTHER" id="PTHR14463">
    <property type="entry name" value="LIPASE MATURATION FACTOR"/>
    <property type="match status" value="1"/>
</dbReference>
<name>A0A3M6UGP5_POCDA</name>
<dbReference type="InterPro" id="IPR057433">
    <property type="entry name" value="LMF1/2_C"/>
</dbReference>